<reference evidence="2" key="1">
    <citation type="submission" date="2020-07" db="EMBL/GenBank/DDBJ databases">
        <authorList>
            <person name="Tarantini F.S."/>
            <person name="Hong K.W."/>
            <person name="Chan K.G."/>
        </authorList>
    </citation>
    <scope>NUCLEOTIDE SEQUENCE</scope>
    <source>
        <strain evidence="2">32-07</strain>
    </source>
</reference>
<proteinExistence type="predicted"/>
<dbReference type="InterPro" id="IPR007278">
    <property type="entry name" value="DUF397"/>
</dbReference>
<protein>
    <submittedName>
        <fullName evidence="2">DUF397 domain-containing protein</fullName>
    </submittedName>
</protein>
<evidence type="ECO:0000313" key="2">
    <source>
        <dbReference type="EMBL" id="QXJ23983.1"/>
    </source>
</evidence>
<feature type="domain" description="DUF397" evidence="1">
    <location>
        <begin position="6"/>
        <end position="56"/>
    </location>
</feature>
<keyword evidence="3" id="KW-1185">Reference proteome</keyword>
<evidence type="ECO:0000313" key="3">
    <source>
        <dbReference type="Proteomes" id="UP001049518"/>
    </source>
</evidence>
<dbReference type="Pfam" id="PF04149">
    <property type="entry name" value="DUF397"/>
    <property type="match status" value="1"/>
</dbReference>
<gene>
    <name evidence="2" type="ORF">AGRA3207_005224</name>
</gene>
<dbReference type="RefSeq" id="WP_231329678.1">
    <property type="nucleotide sequence ID" value="NZ_CP059572.1"/>
</dbReference>
<sequence length="65" mass="7172">MDLTQARWRRASHSTVENDNCVEVAGVASVVVVRDSKDPDGPKLLINHNDFRHFAGILKSLQLGS</sequence>
<dbReference type="EMBL" id="CP059572">
    <property type="protein sequence ID" value="QXJ23983.1"/>
    <property type="molecule type" value="Genomic_DNA"/>
</dbReference>
<evidence type="ECO:0000259" key="1">
    <source>
        <dbReference type="Pfam" id="PF04149"/>
    </source>
</evidence>
<name>A0ABX8QZ93_9ACTN</name>
<dbReference type="Proteomes" id="UP001049518">
    <property type="component" value="Chromosome"/>
</dbReference>
<accession>A0ABX8QZ93</accession>
<organism evidence="2 3">
    <name type="scientific">Actinomadura graeca</name>
    <dbReference type="NCBI Taxonomy" id="2750812"/>
    <lineage>
        <taxon>Bacteria</taxon>
        <taxon>Bacillati</taxon>
        <taxon>Actinomycetota</taxon>
        <taxon>Actinomycetes</taxon>
        <taxon>Streptosporangiales</taxon>
        <taxon>Thermomonosporaceae</taxon>
        <taxon>Actinomadura</taxon>
    </lineage>
</organism>